<dbReference type="InterPro" id="IPR009060">
    <property type="entry name" value="UBA-like_sf"/>
</dbReference>
<sequence length="298" mass="33456">MQAQLVKKLRDLTGSPIIHCKKALEECKNDLALAQEWLRLKGISQAHKKLQNQTGAGLVSGTLTENAGYLIEVLCETDFVAKTDLFQKFTRDTLLGWSQSTVGFDQINTIKLPSFSSTIEEAKLHTISKTQENVIIRRGVKYEFGSNAIIGLYLHNTVDNLLGLSGCLLKIKSAEPIKEHLDKVKTLAYQLSMQVVAGKPIFLKRDQIPADFIDKERTAIEQQLDEKTKSKSKEVLENIIKSKVEKSLDSVTLLEQVFMISEDPEEKLVKKVVQDMSVEISNQLEIEAYSIFGCENIN</sequence>
<accession>A0A1R2C1M6</accession>
<comment type="caution">
    <text evidence="6">The sequence shown here is derived from an EMBL/GenBank/DDBJ whole genome shotgun (WGS) entry which is preliminary data.</text>
</comment>
<keyword evidence="3 4" id="KW-0648">Protein biosynthesis</keyword>
<dbReference type="PANTHER" id="PTHR11741:SF0">
    <property type="entry name" value="ELONGATION FACTOR TS, MITOCHONDRIAL"/>
    <property type="match status" value="1"/>
</dbReference>
<evidence type="ECO:0000313" key="7">
    <source>
        <dbReference type="Proteomes" id="UP000187209"/>
    </source>
</evidence>
<evidence type="ECO:0000313" key="6">
    <source>
        <dbReference type="EMBL" id="OMJ82835.1"/>
    </source>
</evidence>
<dbReference type="PANTHER" id="PTHR11741">
    <property type="entry name" value="ELONGATION FACTOR TS"/>
    <property type="match status" value="1"/>
</dbReference>
<dbReference type="InterPro" id="IPR036402">
    <property type="entry name" value="EF-Ts_dimer_sf"/>
</dbReference>
<feature type="domain" description="Translation elongation factor EFTs/EF1B dimerisation" evidence="5">
    <location>
        <begin position="68"/>
        <end position="284"/>
    </location>
</feature>
<dbReference type="SUPFAM" id="SSF46934">
    <property type="entry name" value="UBA-like"/>
    <property type="match status" value="1"/>
</dbReference>
<keyword evidence="7" id="KW-1185">Reference proteome</keyword>
<keyword evidence="4" id="KW-0496">Mitochondrion</keyword>
<dbReference type="Gene3D" id="1.10.8.10">
    <property type="entry name" value="DNA helicase RuvA subunit, C-terminal domain"/>
    <property type="match status" value="1"/>
</dbReference>
<dbReference type="InterPro" id="IPR014039">
    <property type="entry name" value="Transl_elong_EFTs/EF1B_dimer"/>
</dbReference>
<name>A0A1R2C1M6_9CILI</name>
<evidence type="ECO:0000256" key="2">
    <source>
        <dbReference type="ARBA" id="ARBA00022768"/>
    </source>
</evidence>
<organism evidence="6 7">
    <name type="scientific">Stentor coeruleus</name>
    <dbReference type="NCBI Taxonomy" id="5963"/>
    <lineage>
        <taxon>Eukaryota</taxon>
        <taxon>Sar</taxon>
        <taxon>Alveolata</taxon>
        <taxon>Ciliophora</taxon>
        <taxon>Postciliodesmatophora</taxon>
        <taxon>Heterotrichea</taxon>
        <taxon>Heterotrichida</taxon>
        <taxon>Stentoridae</taxon>
        <taxon>Stentor</taxon>
    </lineage>
</organism>
<dbReference type="NCBIfam" id="TIGR00116">
    <property type="entry name" value="tsf"/>
    <property type="match status" value="1"/>
</dbReference>
<dbReference type="HAMAP" id="MF_00050">
    <property type="entry name" value="EF_Ts"/>
    <property type="match status" value="1"/>
</dbReference>
<dbReference type="GO" id="GO:0005739">
    <property type="term" value="C:mitochondrion"/>
    <property type="evidence" value="ECO:0007669"/>
    <property type="project" value="UniProtKB-SubCell"/>
</dbReference>
<dbReference type="GO" id="GO:0070125">
    <property type="term" value="P:mitochondrial translational elongation"/>
    <property type="evidence" value="ECO:0007669"/>
    <property type="project" value="TreeGrafter"/>
</dbReference>
<dbReference type="Proteomes" id="UP000187209">
    <property type="component" value="Unassembled WGS sequence"/>
</dbReference>
<dbReference type="CDD" id="cd14275">
    <property type="entry name" value="UBA_EF-Ts"/>
    <property type="match status" value="1"/>
</dbReference>
<comment type="subcellular location">
    <subcellularLocation>
        <location evidence="4">Mitochondrion</location>
    </subcellularLocation>
</comment>
<dbReference type="OrthoDB" id="277235at2759"/>
<evidence type="ECO:0000256" key="3">
    <source>
        <dbReference type="ARBA" id="ARBA00022917"/>
    </source>
</evidence>
<reference evidence="6 7" key="1">
    <citation type="submission" date="2016-11" db="EMBL/GenBank/DDBJ databases">
        <title>The macronuclear genome of Stentor coeruleus: a giant cell with tiny introns.</title>
        <authorList>
            <person name="Slabodnick M."/>
            <person name="Ruby J.G."/>
            <person name="Reiff S.B."/>
            <person name="Swart E.C."/>
            <person name="Gosai S."/>
            <person name="Prabakaran S."/>
            <person name="Witkowska E."/>
            <person name="Larue G.E."/>
            <person name="Fisher S."/>
            <person name="Freeman R.M."/>
            <person name="Gunawardena J."/>
            <person name="Chu W."/>
            <person name="Stover N.A."/>
            <person name="Gregory B.D."/>
            <person name="Nowacki M."/>
            <person name="Derisi J."/>
            <person name="Roy S.W."/>
            <person name="Marshall W.F."/>
            <person name="Sood P."/>
        </authorList>
    </citation>
    <scope>NUCLEOTIDE SEQUENCE [LARGE SCALE GENOMIC DNA]</scope>
    <source>
        <strain evidence="6">WM001</strain>
    </source>
</reference>
<dbReference type="AlphaFoldDB" id="A0A1R2C1M6"/>
<dbReference type="FunFam" id="1.10.8.10:FF:000001">
    <property type="entry name" value="Elongation factor Ts"/>
    <property type="match status" value="1"/>
</dbReference>
<gene>
    <name evidence="6" type="ORF">SteCoe_16368</name>
</gene>
<keyword evidence="2 4" id="KW-0251">Elongation factor</keyword>
<dbReference type="SUPFAM" id="SSF54713">
    <property type="entry name" value="Elongation factor Ts (EF-Ts), dimerisation domain"/>
    <property type="match status" value="1"/>
</dbReference>
<evidence type="ECO:0000259" key="5">
    <source>
        <dbReference type="Pfam" id="PF00889"/>
    </source>
</evidence>
<dbReference type="Pfam" id="PF00889">
    <property type="entry name" value="EF_TS"/>
    <property type="match status" value="1"/>
</dbReference>
<dbReference type="EMBL" id="MPUH01000325">
    <property type="protein sequence ID" value="OMJ82835.1"/>
    <property type="molecule type" value="Genomic_DNA"/>
</dbReference>
<dbReference type="Gene3D" id="1.10.286.20">
    <property type="match status" value="1"/>
</dbReference>
<dbReference type="InterPro" id="IPR001816">
    <property type="entry name" value="Transl_elong_EFTs/EF1B"/>
</dbReference>
<evidence type="ECO:0000256" key="4">
    <source>
        <dbReference type="HAMAP-Rule" id="MF_03135"/>
    </source>
</evidence>
<protein>
    <recommendedName>
        <fullName evidence="4">Elongation factor Ts, mitochondrial</fullName>
        <shortName evidence="4">EF-Ts</shortName>
        <shortName evidence="4">EF-TsMt</shortName>
    </recommendedName>
</protein>
<proteinExistence type="inferred from homology"/>
<dbReference type="GO" id="GO:0003746">
    <property type="term" value="F:translation elongation factor activity"/>
    <property type="evidence" value="ECO:0007669"/>
    <property type="project" value="UniProtKB-UniRule"/>
</dbReference>
<comment type="function">
    <text evidence="4">Associates with the EF-Tu.GDP complex and induces the exchange of GDP to GTP. It remains bound to the aminoacyl-tRNA.EF-Tu.GTP complex up to the GTP hydrolysis stage on the ribosome.</text>
</comment>
<comment type="similarity">
    <text evidence="1 4">Belongs to the EF-Ts family.</text>
</comment>
<evidence type="ECO:0000256" key="1">
    <source>
        <dbReference type="ARBA" id="ARBA00005532"/>
    </source>
</evidence>
<dbReference type="Gene3D" id="3.30.479.20">
    <property type="entry name" value="Elongation factor Ts, dimerisation domain"/>
    <property type="match status" value="2"/>
</dbReference>